<dbReference type="Proteomes" id="UP001310386">
    <property type="component" value="Unassembled WGS sequence"/>
</dbReference>
<organism evidence="3 4">
    <name type="scientific">Ferviditalea candida</name>
    <dbReference type="NCBI Taxonomy" id="3108399"/>
    <lineage>
        <taxon>Bacteria</taxon>
        <taxon>Bacillati</taxon>
        <taxon>Bacillota</taxon>
        <taxon>Bacilli</taxon>
        <taxon>Bacillales</taxon>
        <taxon>Paenibacillaceae</taxon>
        <taxon>Ferviditalea</taxon>
    </lineage>
</organism>
<proteinExistence type="predicted"/>
<dbReference type="SUPFAM" id="SSF56726">
    <property type="entry name" value="DNA topoisomerase IV, alpha subunit"/>
    <property type="match status" value="1"/>
</dbReference>
<name>A0ABU5ZL06_9BACL</name>
<keyword evidence="4" id="KW-1185">Reference proteome</keyword>
<gene>
    <name evidence="3" type="ORF">VF724_16285</name>
</gene>
<feature type="domain" description="Conserved hypothetical protein CHP02679 N terminus" evidence="2">
    <location>
        <begin position="40"/>
        <end position="268"/>
    </location>
</feature>
<evidence type="ECO:0000313" key="4">
    <source>
        <dbReference type="Proteomes" id="UP001310386"/>
    </source>
</evidence>
<dbReference type="InterPro" id="IPR036078">
    <property type="entry name" value="Spo11/TopoVI_A_sf"/>
</dbReference>
<accession>A0ABU5ZL06</accession>
<dbReference type="InterPro" id="IPR024465">
    <property type="entry name" value="DUF2399"/>
</dbReference>
<reference evidence="3" key="1">
    <citation type="submission" date="2023-12" db="EMBL/GenBank/DDBJ databases">
        <title>Fervidustalea candida gen. nov., sp. nov., a novel member of the family Paenibacillaceae isolated from a geothermal area.</title>
        <authorList>
            <person name="Li W.-J."/>
            <person name="Jiao J.-Y."/>
            <person name="Chen Y."/>
        </authorList>
    </citation>
    <scope>NUCLEOTIDE SEQUENCE</scope>
    <source>
        <strain evidence="3">SYSU GA230002</strain>
    </source>
</reference>
<dbReference type="EMBL" id="JAYJLD010000029">
    <property type="protein sequence ID" value="MEB3103197.1"/>
    <property type="molecule type" value="Genomic_DNA"/>
</dbReference>
<dbReference type="RefSeq" id="WP_371755320.1">
    <property type="nucleotide sequence ID" value="NZ_JAYJLD010000029.1"/>
</dbReference>
<feature type="domain" description="DUF2399" evidence="1">
    <location>
        <begin position="284"/>
        <end position="446"/>
    </location>
</feature>
<dbReference type="Pfam" id="PF09664">
    <property type="entry name" value="DUF2399"/>
    <property type="match status" value="1"/>
</dbReference>
<evidence type="ECO:0000259" key="2">
    <source>
        <dbReference type="Pfam" id="PF11796"/>
    </source>
</evidence>
<evidence type="ECO:0000259" key="1">
    <source>
        <dbReference type="Pfam" id="PF09664"/>
    </source>
</evidence>
<dbReference type="Pfam" id="PF11796">
    <property type="entry name" value="DUF3323"/>
    <property type="match status" value="1"/>
</dbReference>
<comment type="caution">
    <text evidence="3">The sequence shown here is derived from an EMBL/GenBank/DDBJ whole genome shotgun (WGS) entry which is preliminary data.</text>
</comment>
<evidence type="ECO:0000313" key="3">
    <source>
        <dbReference type="EMBL" id="MEB3103197.1"/>
    </source>
</evidence>
<protein>
    <submittedName>
        <fullName evidence="3">TIGR02679 domain-containing protein</fullName>
    </submittedName>
</protein>
<dbReference type="InterPro" id="IPR024466">
    <property type="entry name" value="CHP02679_N"/>
</dbReference>
<sequence length="452" mass="50755">MTQYAGSDHRAKAKAYFSQPGFQRMLAAVWNRYERLERIGGNAVVRKVTQAESEAINSFFGWNFNEGDDISIPLVLFEQELRESIFSIGIMELYRLIEGKALLTRAEKQLLSNAEWHRLFDEVRQLSGEEILPITNTWLSKLSAGQGVGWRTLRELFRDNHAKAQSSLTIVVRALHLLFAEYSRMEPIRLPVLAARVSGDAHALDISEPAGRMLVAVLQSMIPDEAGQQTAPAGDEDASDQDGSKSLKLRQLYRMNGILDDDLSSIVYWSVPEYGKPLLRNVWTLRQVEAAEHVPRCSRIYIVENPAVFSTLIDSMSEPLFLTGNPPALVCTSGPASAAAIRWLQRCIEVSDGTCSIYYSGDFDVKGISMAQTLQGLFPERFTAWRFDCQTYEDIVGCLPGPSLNGAEISKLQTLSVSWDDQLCKSMSQKARKVHQEAFVDQLVKDWKECFD</sequence>